<evidence type="ECO:0000256" key="5">
    <source>
        <dbReference type="ARBA" id="ARBA00023049"/>
    </source>
</evidence>
<accession>A0ABV5ZHU1</accession>
<evidence type="ECO:0000259" key="9">
    <source>
        <dbReference type="Pfam" id="PF01435"/>
    </source>
</evidence>
<sequence length="265" mass="28796">MKLTLSARVGLLALTASLLSACATSPLGRQQLQLFPAAQVEQMGMQSFAQIRQETKESKNAKTKAYVSCVAERIVAEIPPQYPRYNWEVVVFEADQVNAFALPGGKIGVYTGLLKVAEDQHQLAAVIGHEVAHVLARHANERISTQFATQTGLQLAQVAGGPQNAEMFKMLGVGAHYGIILPYGRTQESEADLLGLDLMASAGFNPAASLDLWRNMNQGGGPRPPELASTHPAPERRMQDLQARLQQVEPLYQQALASGRRPNCR</sequence>
<keyword evidence="4 6" id="KW-0862">Zinc</keyword>
<gene>
    <name evidence="10" type="ORF">ACFFLH_14970</name>
</gene>
<dbReference type="PANTHER" id="PTHR22726:SF24">
    <property type="entry name" value="M48 FAMILY METALLOPEPTIDASE"/>
    <property type="match status" value="1"/>
</dbReference>
<evidence type="ECO:0000256" key="6">
    <source>
        <dbReference type="RuleBase" id="RU003983"/>
    </source>
</evidence>
<dbReference type="Gene3D" id="3.30.2010.10">
    <property type="entry name" value="Metalloproteases ('zincins'), catalytic domain"/>
    <property type="match status" value="1"/>
</dbReference>
<reference evidence="10 11" key="1">
    <citation type="submission" date="2024-09" db="EMBL/GenBank/DDBJ databases">
        <authorList>
            <person name="Sun Q."/>
            <person name="Mori K."/>
        </authorList>
    </citation>
    <scope>NUCLEOTIDE SEQUENCE [LARGE SCALE GENOMIC DNA]</scope>
    <source>
        <strain evidence="10 11">ATCC 51285</strain>
    </source>
</reference>
<keyword evidence="11" id="KW-1185">Reference proteome</keyword>
<evidence type="ECO:0000256" key="1">
    <source>
        <dbReference type="ARBA" id="ARBA00022670"/>
    </source>
</evidence>
<feature type="signal peptide" evidence="8">
    <location>
        <begin position="1"/>
        <end position="21"/>
    </location>
</feature>
<dbReference type="EMBL" id="JBHLZN010000006">
    <property type="protein sequence ID" value="MFB9887716.1"/>
    <property type="molecule type" value="Genomic_DNA"/>
</dbReference>
<dbReference type="InterPro" id="IPR051156">
    <property type="entry name" value="Mito/Outer_Membr_Metalloprot"/>
</dbReference>
<dbReference type="CDD" id="cd07331">
    <property type="entry name" value="M48C_Oma1_like"/>
    <property type="match status" value="1"/>
</dbReference>
<comment type="similarity">
    <text evidence="6">Belongs to the peptidase M48 family.</text>
</comment>
<feature type="chain" id="PRO_5047341350" evidence="8">
    <location>
        <begin position="22"/>
        <end position="265"/>
    </location>
</feature>
<evidence type="ECO:0000256" key="4">
    <source>
        <dbReference type="ARBA" id="ARBA00022833"/>
    </source>
</evidence>
<protein>
    <submittedName>
        <fullName evidence="10">M48 family metallopeptidase</fullName>
    </submittedName>
</protein>
<dbReference type="PANTHER" id="PTHR22726">
    <property type="entry name" value="METALLOENDOPEPTIDASE OMA1"/>
    <property type="match status" value="1"/>
</dbReference>
<feature type="domain" description="Peptidase M48" evidence="9">
    <location>
        <begin position="62"/>
        <end position="244"/>
    </location>
</feature>
<dbReference type="Pfam" id="PF01435">
    <property type="entry name" value="Peptidase_M48"/>
    <property type="match status" value="1"/>
</dbReference>
<dbReference type="Proteomes" id="UP001589628">
    <property type="component" value="Unassembled WGS sequence"/>
</dbReference>
<comment type="cofactor">
    <cofactor evidence="6">
        <name>Zn(2+)</name>
        <dbReference type="ChEBI" id="CHEBI:29105"/>
    </cofactor>
    <text evidence="6">Binds 1 zinc ion per subunit.</text>
</comment>
<comment type="caution">
    <text evidence="10">The sequence shown here is derived from an EMBL/GenBank/DDBJ whole genome shotgun (WGS) entry which is preliminary data.</text>
</comment>
<evidence type="ECO:0000256" key="7">
    <source>
        <dbReference type="SAM" id="MobiDB-lite"/>
    </source>
</evidence>
<dbReference type="InterPro" id="IPR001915">
    <property type="entry name" value="Peptidase_M48"/>
</dbReference>
<organism evidence="10 11">
    <name type="scientific">Balneatrix alpica</name>
    <dbReference type="NCBI Taxonomy" id="75684"/>
    <lineage>
        <taxon>Bacteria</taxon>
        <taxon>Pseudomonadati</taxon>
        <taxon>Pseudomonadota</taxon>
        <taxon>Gammaproteobacteria</taxon>
        <taxon>Oceanospirillales</taxon>
        <taxon>Balneatrichaceae</taxon>
        <taxon>Balneatrix</taxon>
    </lineage>
</organism>
<keyword evidence="5 6" id="KW-0482">Metalloprotease</keyword>
<feature type="region of interest" description="Disordered" evidence="7">
    <location>
        <begin position="215"/>
        <end position="238"/>
    </location>
</feature>
<evidence type="ECO:0000256" key="3">
    <source>
        <dbReference type="ARBA" id="ARBA00022801"/>
    </source>
</evidence>
<evidence type="ECO:0000313" key="10">
    <source>
        <dbReference type="EMBL" id="MFB9887716.1"/>
    </source>
</evidence>
<keyword evidence="3 6" id="KW-0378">Hydrolase</keyword>
<evidence type="ECO:0000256" key="2">
    <source>
        <dbReference type="ARBA" id="ARBA00022723"/>
    </source>
</evidence>
<keyword evidence="2" id="KW-0479">Metal-binding</keyword>
<keyword evidence="8" id="KW-0732">Signal</keyword>
<keyword evidence="1 6" id="KW-0645">Protease</keyword>
<name>A0ABV5ZHU1_9GAMM</name>
<dbReference type="PROSITE" id="PS51257">
    <property type="entry name" value="PROKAR_LIPOPROTEIN"/>
    <property type="match status" value="1"/>
</dbReference>
<evidence type="ECO:0000256" key="8">
    <source>
        <dbReference type="SAM" id="SignalP"/>
    </source>
</evidence>
<evidence type="ECO:0000313" key="11">
    <source>
        <dbReference type="Proteomes" id="UP001589628"/>
    </source>
</evidence>
<proteinExistence type="inferred from homology"/>
<dbReference type="RefSeq" id="WP_027312659.1">
    <property type="nucleotide sequence ID" value="NZ_JBHLZN010000006.1"/>
</dbReference>